<dbReference type="Proteomes" id="UP000695562">
    <property type="component" value="Unassembled WGS sequence"/>
</dbReference>
<evidence type="ECO:0000259" key="5">
    <source>
        <dbReference type="PROSITE" id="PS50089"/>
    </source>
</evidence>
<keyword evidence="3" id="KW-0862">Zinc</keyword>
<sequence>MQDTDHELNLLIPVKPFADEISCPICFNTIKNSFMTKCGHNFCEVCIFECINRNHRCPCCNTEATKESLVKNHQFDKIISIIESEKEESSKNYVSGIMSKKLDVNIDDNNTANSLKSPVEQVFNKYLTTSILSFEGFYQDLYKKYTENVKKIENETKNVTDKLSSGGSFNHILIEQAKAEQNIKLKKLEESFKTSSDLLINSVEEYLKKTAILPSFVNIFTAISIPDRNLSFDHISLKPTSTVSDIRAILIEKLNQRGGNYTFVSFNDSSYFIVEKPLALNDNQEIKLIDELRPLSFYNIPPGSKILLKGGVHLQGDTPKECFIKTYVAGVNDVMDYYRCEDCNYNWICKPCSEYCHSGHNLRIHIPNHKTTFACCYDSRHKKCKIIH</sequence>
<evidence type="ECO:0000256" key="4">
    <source>
        <dbReference type="PROSITE-ProRule" id="PRU00175"/>
    </source>
</evidence>
<dbReference type="InterPro" id="IPR001841">
    <property type="entry name" value="Znf_RING"/>
</dbReference>
<dbReference type="PROSITE" id="PS00518">
    <property type="entry name" value="ZF_RING_1"/>
    <property type="match status" value="1"/>
</dbReference>
<dbReference type="SMART" id="SM00184">
    <property type="entry name" value="RING"/>
    <property type="match status" value="1"/>
</dbReference>
<evidence type="ECO:0000256" key="1">
    <source>
        <dbReference type="ARBA" id="ARBA00022723"/>
    </source>
</evidence>
<dbReference type="PANTHER" id="PTHR44080">
    <property type="entry name" value="E3 UBIQUITIN-PROTEIN LIGASE COP1"/>
    <property type="match status" value="1"/>
</dbReference>
<dbReference type="PROSITE" id="PS50089">
    <property type="entry name" value="ZF_RING_2"/>
    <property type="match status" value="1"/>
</dbReference>
<reference evidence="6" key="1">
    <citation type="submission" date="2020-01" db="EMBL/GenBank/DDBJ databases">
        <title>Development of genomics and gene disruption for Polysphondylium violaceum indicates a role for the polyketide synthase stlB in stalk morphogenesis.</title>
        <authorList>
            <person name="Narita B."/>
            <person name="Kawabe Y."/>
            <person name="Kin K."/>
            <person name="Saito T."/>
            <person name="Gibbs R."/>
            <person name="Kuspa A."/>
            <person name="Muzny D."/>
            <person name="Queller D."/>
            <person name="Richards S."/>
            <person name="Strassman J."/>
            <person name="Sucgang R."/>
            <person name="Worley K."/>
            <person name="Schaap P."/>
        </authorList>
    </citation>
    <scope>NUCLEOTIDE SEQUENCE</scope>
    <source>
        <strain evidence="6">QSvi11</strain>
    </source>
</reference>
<keyword evidence="1" id="KW-0479">Metal-binding</keyword>
<organism evidence="6 7">
    <name type="scientific">Polysphondylium violaceum</name>
    <dbReference type="NCBI Taxonomy" id="133409"/>
    <lineage>
        <taxon>Eukaryota</taxon>
        <taxon>Amoebozoa</taxon>
        <taxon>Evosea</taxon>
        <taxon>Eumycetozoa</taxon>
        <taxon>Dictyostelia</taxon>
        <taxon>Dictyosteliales</taxon>
        <taxon>Dictyosteliaceae</taxon>
        <taxon>Polysphondylium</taxon>
    </lineage>
</organism>
<dbReference type="InterPro" id="IPR013083">
    <property type="entry name" value="Znf_RING/FYVE/PHD"/>
</dbReference>
<name>A0A8J4VAB3_9MYCE</name>
<dbReference type="PANTHER" id="PTHR44080:SF1">
    <property type="entry name" value="E3 UBIQUITIN-PROTEIN LIGASE COP1"/>
    <property type="match status" value="1"/>
</dbReference>
<protein>
    <recommendedName>
        <fullName evidence="5">RING-type domain-containing protein</fullName>
    </recommendedName>
</protein>
<dbReference type="GO" id="GO:0043161">
    <property type="term" value="P:proteasome-mediated ubiquitin-dependent protein catabolic process"/>
    <property type="evidence" value="ECO:0007669"/>
    <property type="project" value="TreeGrafter"/>
</dbReference>
<evidence type="ECO:0000313" key="6">
    <source>
        <dbReference type="EMBL" id="KAF2076964.1"/>
    </source>
</evidence>
<proteinExistence type="predicted"/>
<dbReference type="GO" id="GO:0061630">
    <property type="term" value="F:ubiquitin protein ligase activity"/>
    <property type="evidence" value="ECO:0007669"/>
    <property type="project" value="InterPro"/>
</dbReference>
<evidence type="ECO:0000313" key="7">
    <source>
        <dbReference type="Proteomes" id="UP000695562"/>
    </source>
</evidence>
<evidence type="ECO:0000256" key="2">
    <source>
        <dbReference type="ARBA" id="ARBA00022771"/>
    </source>
</evidence>
<dbReference type="EMBL" id="AJWJ01000043">
    <property type="protein sequence ID" value="KAF2076964.1"/>
    <property type="molecule type" value="Genomic_DNA"/>
</dbReference>
<keyword evidence="7" id="KW-1185">Reference proteome</keyword>
<accession>A0A8J4VAB3</accession>
<dbReference type="Pfam" id="PF00097">
    <property type="entry name" value="zf-C3HC4"/>
    <property type="match status" value="1"/>
</dbReference>
<dbReference type="GO" id="GO:0008270">
    <property type="term" value="F:zinc ion binding"/>
    <property type="evidence" value="ECO:0007669"/>
    <property type="project" value="UniProtKB-KW"/>
</dbReference>
<dbReference type="InterPro" id="IPR017907">
    <property type="entry name" value="Znf_RING_CS"/>
</dbReference>
<dbReference type="OrthoDB" id="6105938at2759"/>
<dbReference type="AlphaFoldDB" id="A0A8J4VAB3"/>
<dbReference type="InterPro" id="IPR018957">
    <property type="entry name" value="Znf_C3HC4_RING-type"/>
</dbReference>
<comment type="caution">
    <text evidence="6">The sequence shown here is derived from an EMBL/GenBank/DDBJ whole genome shotgun (WGS) entry which is preliminary data.</text>
</comment>
<dbReference type="SUPFAM" id="SSF57850">
    <property type="entry name" value="RING/U-box"/>
    <property type="match status" value="1"/>
</dbReference>
<dbReference type="Gene3D" id="3.30.40.10">
    <property type="entry name" value="Zinc/RING finger domain, C3HC4 (zinc finger)"/>
    <property type="match status" value="1"/>
</dbReference>
<keyword evidence="2 4" id="KW-0863">Zinc-finger</keyword>
<evidence type="ECO:0000256" key="3">
    <source>
        <dbReference type="ARBA" id="ARBA00022833"/>
    </source>
</evidence>
<feature type="domain" description="RING-type" evidence="5">
    <location>
        <begin position="23"/>
        <end position="61"/>
    </location>
</feature>
<gene>
    <name evidence="6" type="ORF">CYY_001740</name>
</gene>
<dbReference type="InterPro" id="IPR042755">
    <property type="entry name" value="COP1"/>
</dbReference>